<dbReference type="PANTHER" id="PTHR42788:SF13">
    <property type="entry name" value="ALIPHATIC SULFONATES IMPORT ATP-BINDING PROTEIN SSUB"/>
    <property type="match status" value="1"/>
</dbReference>
<keyword evidence="3 5" id="KW-0067">ATP-binding</keyword>
<evidence type="ECO:0000256" key="2">
    <source>
        <dbReference type="ARBA" id="ARBA00022741"/>
    </source>
</evidence>
<dbReference type="SUPFAM" id="SSF52540">
    <property type="entry name" value="P-loop containing nucleoside triphosphate hydrolases"/>
    <property type="match status" value="1"/>
</dbReference>
<dbReference type="PROSITE" id="PS00211">
    <property type="entry name" value="ABC_TRANSPORTER_1"/>
    <property type="match status" value="1"/>
</dbReference>
<dbReference type="GO" id="GO:0016887">
    <property type="term" value="F:ATP hydrolysis activity"/>
    <property type="evidence" value="ECO:0007669"/>
    <property type="project" value="InterPro"/>
</dbReference>
<protein>
    <submittedName>
        <fullName evidence="5">ABC transporter ATP-binding protein</fullName>
    </submittedName>
</protein>
<evidence type="ECO:0000256" key="1">
    <source>
        <dbReference type="ARBA" id="ARBA00022448"/>
    </source>
</evidence>
<evidence type="ECO:0000256" key="3">
    <source>
        <dbReference type="ARBA" id="ARBA00022840"/>
    </source>
</evidence>
<organism evidence="5 6">
    <name type="scientific">Entotheonella factor</name>
    <dbReference type="NCBI Taxonomy" id="1429438"/>
    <lineage>
        <taxon>Bacteria</taxon>
        <taxon>Pseudomonadati</taxon>
        <taxon>Nitrospinota/Tectimicrobiota group</taxon>
        <taxon>Candidatus Tectimicrobiota</taxon>
        <taxon>Candidatus Entotheonellia</taxon>
        <taxon>Candidatus Entotheonellales</taxon>
        <taxon>Candidatus Entotheonellaceae</taxon>
        <taxon>Candidatus Entotheonella</taxon>
    </lineage>
</organism>
<dbReference type="InterPro" id="IPR003593">
    <property type="entry name" value="AAA+_ATPase"/>
</dbReference>
<dbReference type="AlphaFoldDB" id="W4LTX9"/>
<keyword evidence="6" id="KW-1185">Reference proteome</keyword>
<name>W4LTX9_ENTF1</name>
<dbReference type="InterPro" id="IPR050166">
    <property type="entry name" value="ABC_transporter_ATP-bind"/>
</dbReference>
<dbReference type="Proteomes" id="UP000019141">
    <property type="component" value="Unassembled WGS sequence"/>
</dbReference>
<proteinExistence type="predicted"/>
<evidence type="ECO:0000259" key="4">
    <source>
        <dbReference type="PROSITE" id="PS50893"/>
    </source>
</evidence>
<dbReference type="GO" id="GO:0005524">
    <property type="term" value="F:ATP binding"/>
    <property type="evidence" value="ECO:0007669"/>
    <property type="project" value="UniProtKB-KW"/>
</dbReference>
<evidence type="ECO:0000313" key="5">
    <source>
        <dbReference type="EMBL" id="ETX01176.1"/>
    </source>
</evidence>
<dbReference type="PANTHER" id="PTHR42788">
    <property type="entry name" value="TAURINE IMPORT ATP-BINDING PROTEIN-RELATED"/>
    <property type="match status" value="1"/>
</dbReference>
<dbReference type="InterPro" id="IPR003439">
    <property type="entry name" value="ABC_transporter-like_ATP-bd"/>
</dbReference>
<dbReference type="Gene3D" id="3.40.50.300">
    <property type="entry name" value="P-loop containing nucleotide triphosphate hydrolases"/>
    <property type="match status" value="1"/>
</dbReference>
<gene>
    <name evidence="5" type="ORF">ETSY1_08440</name>
</gene>
<dbReference type="InterPro" id="IPR017871">
    <property type="entry name" value="ABC_transporter-like_CS"/>
</dbReference>
<reference evidence="5 6" key="1">
    <citation type="journal article" date="2014" name="Nature">
        <title>An environmental bacterial taxon with a large and distinct metabolic repertoire.</title>
        <authorList>
            <person name="Wilson M.C."/>
            <person name="Mori T."/>
            <person name="Ruckert C."/>
            <person name="Uria A.R."/>
            <person name="Helf M.J."/>
            <person name="Takada K."/>
            <person name="Gernert C."/>
            <person name="Steffens U.A."/>
            <person name="Heycke N."/>
            <person name="Schmitt S."/>
            <person name="Rinke C."/>
            <person name="Helfrich E.J."/>
            <person name="Brachmann A.O."/>
            <person name="Gurgui C."/>
            <person name="Wakimoto T."/>
            <person name="Kracht M."/>
            <person name="Crusemann M."/>
            <person name="Hentschel U."/>
            <person name="Abe I."/>
            <person name="Matsunaga S."/>
            <person name="Kalinowski J."/>
            <person name="Takeyama H."/>
            <person name="Piel J."/>
        </authorList>
    </citation>
    <scope>NUCLEOTIDE SEQUENCE [LARGE SCALE GENOMIC DNA]</scope>
    <source>
        <strain evidence="6">TSY1</strain>
    </source>
</reference>
<dbReference type="Pfam" id="PF00005">
    <property type="entry name" value="ABC_tran"/>
    <property type="match status" value="1"/>
</dbReference>
<keyword evidence="2" id="KW-0547">Nucleotide-binding</keyword>
<dbReference type="SMART" id="SM00382">
    <property type="entry name" value="AAA"/>
    <property type="match status" value="1"/>
</dbReference>
<dbReference type="CDD" id="cd03293">
    <property type="entry name" value="ABC_NrtD_SsuB_transporters"/>
    <property type="match status" value="1"/>
</dbReference>
<dbReference type="PATRIC" id="fig|1429438.4.peg.1777"/>
<accession>W4LTX9</accession>
<dbReference type="InterPro" id="IPR027417">
    <property type="entry name" value="P-loop_NTPase"/>
</dbReference>
<dbReference type="HOGENOM" id="CLU_000604_1_22_7"/>
<dbReference type="PROSITE" id="PS50893">
    <property type="entry name" value="ABC_TRANSPORTER_2"/>
    <property type="match status" value="1"/>
</dbReference>
<sequence>MARAKLVVQGLTHHYPDAYTGEDVHALDRIDLEVHDGEFVAIVGPSGCGKTTLLNILAGLLPYQHGRVMVDGVEVRGPGPDRGVVFQEHAILPWRTVARNIGHGLEIQRVPRRERERQVGEFIDLVGLNGFEDRYPHELSGGMRQRVALARTLCANPMVMLMDEPFGAVDAQTRITLQEELNRIAMATRKTIVFITHNVEEAAFLGDRCLIFSRRPGRVKATVKINLPRQRRVWQELVSDPAYTEPRDEILTLVREEVAVGNE</sequence>
<dbReference type="EMBL" id="AZHW01000262">
    <property type="protein sequence ID" value="ETX01176.1"/>
    <property type="molecule type" value="Genomic_DNA"/>
</dbReference>
<keyword evidence="1" id="KW-0813">Transport</keyword>
<comment type="caution">
    <text evidence="5">The sequence shown here is derived from an EMBL/GenBank/DDBJ whole genome shotgun (WGS) entry which is preliminary data.</text>
</comment>
<feature type="domain" description="ABC transporter" evidence="4">
    <location>
        <begin position="6"/>
        <end position="239"/>
    </location>
</feature>
<evidence type="ECO:0000313" key="6">
    <source>
        <dbReference type="Proteomes" id="UP000019141"/>
    </source>
</evidence>